<sequence length="127" mass="15110">MRESWEPGRFWLSYAARKSLAFDTIFWKYLDERFFGKRKDGVAKEEGWKSRVYLLDKKEKAVMESLTQRKKKESKERILVDWDCDEVKKRMSEMLFDHEAPEDEVKRSMNATVQKIGTLIHPGSGKM</sequence>
<keyword evidence="2" id="KW-1185">Reference proteome</keyword>
<accession>A0AAN9YNP8</accession>
<dbReference type="AlphaFoldDB" id="A0AAN9YNP8"/>
<protein>
    <submittedName>
        <fullName evidence="1">Uncharacterized protein</fullName>
    </submittedName>
</protein>
<evidence type="ECO:0000313" key="2">
    <source>
        <dbReference type="Proteomes" id="UP001320420"/>
    </source>
</evidence>
<dbReference type="EMBL" id="JAKJXP020000034">
    <property type="protein sequence ID" value="KAK7752868.1"/>
    <property type="molecule type" value="Genomic_DNA"/>
</dbReference>
<comment type="caution">
    <text evidence="1">The sequence shown here is derived from an EMBL/GenBank/DDBJ whole genome shotgun (WGS) entry which is preliminary data.</text>
</comment>
<dbReference type="Proteomes" id="UP001320420">
    <property type="component" value="Unassembled WGS sequence"/>
</dbReference>
<organism evidence="1 2">
    <name type="scientific">Diatrype stigma</name>
    <dbReference type="NCBI Taxonomy" id="117547"/>
    <lineage>
        <taxon>Eukaryota</taxon>
        <taxon>Fungi</taxon>
        <taxon>Dikarya</taxon>
        <taxon>Ascomycota</taxon>
        <taxon>Pezizomycotina</taxon>
        <taxon>Sordariomycetes</taxon>
        <taxon>Xylariomycetidae</taxon>
        <taxon>Xylariales</taxon>
        <taxon>Diatrypaceae</taxon>
        <taxon>Diatrype</taxon>
    </lineage>
</organism>
<reference evidence="1 2" key="1">
    <citation type="submission" date="2024-02" db="EMBL/GenBank/DDBJ databases">
        <title>De novo assembly and annotation of 12 fungi associated with fruit tree decline syndrome in Ontario, Canada.</title>
        <authorList>
            <person name="Sulman M."/>
            <person name="Ellouze W."/>
            <person name="Ilyukhin E."/>
        </authorList>
    </citation>
    <scope>NUCLEOTIDE SEQUENCE [LARGE SCALE GENOMIC DNA]</scope>
    <source>
        <strain evidence="1 2">M11/M66-122</strain>
    </source>
</reference>
<name>A0AAN9YNP8_9PEZI</name>
<proteinExistence type="predicted"/>
<gene>
    <name evidence="1" type="ORF">SLS62_005210</name>
</gene>
<evidence type="ECO:0000313" key="1">
    <source>
        <dbReference type="EMBL" id="KAK7752868.1"/>
    </source>
</evidence>